<evidence type="ECO:0000259" key="5">
    <source>
        <dbReference type="Pfam" id="PF25000"/>
    </source>
</evidence>
<feature type="domain" description="NB-ARC" evidence="2">
    <location>
        <begin position="332"/>
        <end position="465"/>
    </location>
</feature>
<dbReference type="Proteomes" id="UP000619260">
    <property type="component" value="Unassembled WGS sequence"/>
</dbReference>
<dbReference type="InterPro" id="IPR053137">
    <property type="entry name" value="NLR-like"/>
</dbReference>
<dbReference type="Pfam" id="PF19956">
    <property type="entry name" value="EAD2"/>
    <property type="match status" value="1"/>
</dbReference>
<dbReference type="PANTHER" id="PTHR46082">
    <property type="entry name" value="ATP/GTP-BINDING PROTEIN-RELATED"/>
    <property type="match status" value="1"/>
</dbReference>
<dbReference type="Pfam" id="PF13374">
    <property type="entry name" value="TPR_10"/>
    <property type="match status" value="4"/>
</dbReference>
<evidence type="ECO:0000259" key="4">
    <source>
        <dbReference type="Pfam" id="PF19956"/>
    </source>
</evidence>
<evidence type="ECO:0000313" key="6">
    <source>
        <dbReference type="EMBL" id="GIJ48983.1"/>
    </source>
</evidence>
<dbReference type="RefSeq" id="WP_203902438.1">
    <property type="nucleotide sequence ID" value="NZ_BOPF01000023.1"/>
</dbReference>
<dbReference type="InterPro" id="IPR011990">
    <property type="entry name" value="TPR-like_helical_dom_sf"/>
</dbReference>
<evidence type="ECO:0000259" key="2">
    <source>
        <dbReference type="Pfam" id="PF00931"/>
    </source>
</evidence>
<dbReference type="Gene3D" id="3.40.50.300">
    <property type="entry name" value="P-loop containing nucleotide triphosphate hydrolases"/>
    <property type="match status" value="1"/>
</dbReference>
<dbReference type="InterPro" id="IPR045555">
    <property type="entry name" value="VMAP-M0"/>
</dbReference>
<proteinExistence type="predicted"/>
<dbReference type="InterPro" id="IPR027417">
    <property type="entry name" value="P-loop_NTPase"/>
</dbReference>
<feature type="domain" description="Effector-associated" evidence="4">
    <location>
        <begin position="19"/>
        <end position="99"/>
    </location>
</feature>
<evidence type="ECO:0000256" key="1">
    <source>
        <dbReference type="SAM" id="MobiDB-lite"/>
    </source>
</evidence>
<sequence length="1119" mass="123821">MSEVAGRRDPATELRMGLVDALVSLPFASSLADRRLLITLIRQDSESFPDVRERPEARLHIIGIVIACLEHPPSLRALHSALRAMAPEEAAARRACRLIETASLAGLLPDIEIRRARELLKSAADLSGAARWRSVPAEVSPSLVDRSVGILHAFDQLVAEPATPAVLPPALLLVSRAAEVTSGPLAAALRRWLHEQLDFLGLGEAYHEQSSDSEEPPASGRGSLPDAENRFVAGEEVSGHESGTAGQANISSQSGVDRSVVVPAGLERRGADEEDRDNMPSATSTARIADQLPQVWGDVPPRNPNFTGRQILLDRLHADLRVARETAVLPQALHGMGGVGKSQVAIEYVHRHSREYDLIWWIPAEQPGQILASLTKLAQRLNLDVSPEANSAVPAVQEALSTGKIPYQEWLLVFDNAESLQEVRAYFPTGGAGKILVTSRNPEWRAVARALEVDVFTRDESKRFLTTRTPELSEHDADRLAEALGDLPLAVEQAAAWHAATGMPVDEYLRLLEDKRIELLDDTSSPDYQISVAAAWNVSLDKLEEVNLAALQLLQVCSFFAPEPISRGFFAGSPPSLIADPLDETLRDPIKLGRAIRDIQRYALARFDHRNNTLQMHRLVQAVLVGRLNGLQRDQMRRGAHTLLANANPHSPARRTRWAGYQAVRPHAMASRIVESDDPIVQELVYEMVEFLYHWGDHEGCLEFAEEAYRHRLRIFGEDSGQALRLARYLGFVRTVLGHYREADELFRRTLALHVEQFGEEDEGTLEAKMMVAYSHRTAGRFAESRELDEEVYAVCCRIFGRDDPVTLRSANNLGVSYRLTGDFAAARRQDEETYQRRCEVLGSDDVETLSALHNLAIDIRELGLYVESRRRQEETYRSTVSAFGLDNPTAMRAGRNLAVARRKAGDHTGARALNEEVRERLRRRYGEDHPDTMAATLSLAVDLRDDNKLEAARSFGEVTVDRYRRKLGAKHPHTLSARANLAVVLRLLGDVGAAHDSNREILELLLAALGPDHNVTLICATNLASDLFVLNQAQEAYELDTDTHGRSARVLGADHPSTLAVAANLSLDLRALDREQAAELLYADTMTRFRKTLGDRHPATLNAAQNLRADCDVDPLGL</sequence>
<dbReference type="Pfam" id="PF19916">
    <property type="entry name" value="VMAP-M0"/>
    <property type="match status" value="1"/>
</dbReference>
<dbReference type="InterPro" id="IPR056681">
    <property type="entry name" value="DUF7779"/>
</dbReference>
<dbReference type="AlphaFoldDB" id="A0A8J3YSK6"/>
<feature type="domain" description="DUF7779" evidence="5">
    <location>
        <begin position="543"/>
        <end position="629"/>
    </location>
</feature>
<feature type="region of interest" description="Disordered" evidence="1">
    <location>
        <begin position="206"/>
        <end position="261"/>
    </location>
</feature>
<dbReference type="GO" id="GO:0043531">
    <property type="term" value="F:ADP binding"/>
    <property type="evidence" value="ECO:0007669"/>
    <property type="project" value="InterPro"/>
</dbReference>
<dbReference type="SUPFAM" id="SSF48452">
    <property type="entry name" value="TPR-like"/>
    <property type="match status" value="3"/>
</dbReference>
<dbReference type="PANTHER" id="PTHR46082:SF6">
    <property type="entry name" value="AAA+ ATPASE DOMAIN-CONTAINING PROTEIN-RELATED"/>
    <property type="match status" value="1"/>
</dbReference>
<dbReference type="Pfam" id="PF25000">
    <property type="entry name" value="DUF7779"/>
    <property type="match status" value="1"/>
</dbReference>
<dbReference type="InterPro" id="IPR002182">
    <property type="entry name" value="NB-ARC"/>
</dbReference>
<dbReference type="Pfam" id="PF13424">
    <property type="entry name" value="TPR_12"/>
    <property type="match status" value="2"/>
</dbReference>
<dbReference type="Gene3D" id="1.25.40.10">
    <property type="entry name" value="Tetratricopeptide repeat domain"/>
    <property type="match status" value="2"/>
</dbReference>
<organism evidence="6 7">
    <name type="scientific">Virgisporangium aliadipatigenens</name>
    <dbReference type="NCBI Taxonomy" id="741659"/>
    <lineage>
        <taxon>Bacteria</taxon>
        <taxon>Bacillati</taxon>
        <taxon>Actinomycetota</taxon>
        <taxon>Actinomycetes</taxon>
        <taxon>Micromonosporales</taxon>
        <taxon>Micromonosporaceae</taxon>
        <taxon>Virgisporangium</taxon>
    </lineage>
</organism>
<feature type="compositionally biased region" description="Polar residues" evidence="1">
    <location>
        <begin position="244"/>
        <end position="256"/>
    </location>
</feature>
<accession>A0A8J3YSK6</accession>
<dbReference type="InterPro" id="IPR045431">
    <property type="entry name" value="EAD2"/>
</dbReference>
<name>A0A8J3YSK6_9ACTN</name>
<feature type="domain" description="vWA-MoxR associated protein middle region 0" evidence="3">
    <location>
        <begin position="109"/>
        <end position="207"/>
    </location>
</feature>
<dbReference type="SUPFAM" id="SSF52540">
    <property type="entry name" value="P-loop containing nucleoside triphosphate hydrolases"/>
    <property type="match status" value="1"/>
</dbReference>
<evidence type="ECO:0000313" key="7">
    <source>
        <dbReference type="Proteomes" id="UP000619260"/>
    </source>
</evidence>
<dbReference type="Pfam" id="PF00931">
    <property type="entry name" value="NB-ARC"/>
    <property type="match status" value="1"/>
</dbReference>
<keyword evidence="7" id="KW-1185">Reference proteome</keyword>
<evidence type="ECO:0008006" key="8">
    <source>
        <dbReference type="Google" id="ProtNLM"/>
    </source>
</evidence>
<dbReference type="EMBL" id="BOPF01000023">
    <property type="protein sequence ID" value="GIJ48983.1"/>
    <property type="molecule type" value="Genomic_DNA"/>
</dbReference>
<gene>
    <name evidence="6" type="ORF">Val02_58690</name>
</gene>
<reference evidence="6" key="1">
    <citation type="submission" date="2021-01" db="EMBL/GenBank/DDBJ databases">
        <title>Whole genome shotgun sequence of Virgisporangium aliadipatigenens NBRC 105644.</title>
        <authorList>
            <person name="Komaki H."/>
            <person name="Tamura T."/>
        </authorList>
    </citation>
    <scope>NUCLEOTIDE SEQUENCE</scope>
    <source>
        <strain evidence="6">NBRC 105644</strain>
    </source>
</reference>
<dbReference type="NCBIfam" id="NF040586">
    <property type="entry name" value="FxSxx_TPR"/>
    <property type="match status" value="1"/>
</dbReference>
<comment type="caution">
    <text evidence="6">The sequence shown here is derived from an EMBL/GenBank/DDBJ whole genome shotgun (WGS) entry which is preliminary data.</text>
</comment>
<protein>
    <recommendedName>
        <fullName evidence="8">NB-ARC domain-containing protein</fullName>
    </recommendedName>
</protein>
<evidence type="ECO:0000259" key="3">
    <source>
        <dbReference type="Pfam" id="PF19916"/>
    </source>
</evidence>